<sequence length="113" mass="13059">MAIHKVRIMRGVDYEDEQPIVALRFTLPDGKEGLTVFNRMDVLGVDLDLVKATDQQMIDRIKEYAGSLTFIIDLLNDRCLAANVPYLERWQRTLTTIYEGDMYLFGIDDTLEK</sequence>
<proteinExistence type="predicted"/>
<protein>
    <submittedName>
        <fullName evidence="1">Uncharacterized protein</fullName>
    </submittedName>
</protein>
<accession>F4N9R3</accession>
<evidence type="ECO:0000313" key="2">
    <source>
        <dbReference type="Proteomes" id="UP000008465"/>
    </source>
</evidence>
<dbReference type="GeneID" id="10894590"/>
<keyword evidence="2" id="KW-1185">Reference proteome</keyword>
<reference evidence="2" key="1">
    <citation type="journal article" date="2011" name="Appl. Environ. Microbiol.">
        <title>Bacteriophages LIMElight and LIMEzero of Pantoea agglomerans, belonging to the "phiKMV-like viruses".</title>
        <authorList>
            <person name="Adriaenssens E.M."/>
            <person name="Ceyssens P.J."/>
            <person name="Dunon V."/>
            <person name="Ackermann H.W."/>
            <person name="Van Vaerenbergh J."/>
            <person name="Maes M."/>
            <person name="De Proft M."/>
            <person name="Lavigne R."/>
        </authorList>
    </citation>
    <scope>NUCLEOTIDE SEQUENCE [LARGE SCALE GENOMIC DNA]</scope>
</reference>
<dbReference type="RefSeq" id="YP_004539083.1">
    <property type="nucleotide sequence ID" value="NC_015585.1"/>
</dbReference>
<dbReference type="EMBL" id="FR751545">
    <property type="protein sequence ID" value="CBY88541.1"/>
    <property type="molecule type" value="Genomic_DNA"/>
</dbReference>
<organism evidence="1 2">
    <name type="scientific">Pantoea phage LIMEzero</name>
    <dbReference type="NCBI Taxonomy" id="943335"/>
    <lineage>
        <taxon>Viruses</taxon>
        <taxon>Duplodnaviria</taxon>
        <taxon>Heunggongvirae</taxon>
        <taxon>Uroviricota</taxon>
        <taxon>Caudoviricetes</taxon>
        <taxon>Autographivirales</taxon>
        <taxon>Autoscriptoviridae</taxon>
        <taxon>Stentvirinae</taxon>
        <taxon>Waewaevirus</taxon>
        <taxon>Waewaevirus limezero</taxon>
    </lineage>
</organism>
<dbReference type="Proteomes" id="UP000008465">
    <property type="component" value="Segment"/>
</dbReference>
<name>F4N9R3_9CAUD</name>
<dbReference type="KEGG" id="vg:10894590"/>
<evidence type="ECO:0000313" key="1">
    <source>
        <dbReference type="EMBL" id="CBY88541.1"/>
    </source>
</evidence>